<dbReference type="Gene3D" id="3.40.50.2000">
    <property type="entry name" value="Glycogen Phosphorylase B"/>
    <property type="match status" value="1"/>
</dbReference>
<organism evidence="1 2">
    <name type="scientific">Streptomyces dubilierae</name>
    <dbReference type="NCBI Taxonomy" id="3075533"/>
    <lineage>
        <taxon>Bacteria</taxon>
        <taxon>Bacillati</taxon>
        <taxon>Actinomycetota</taxon>
        <taxon>Actinomycetes</taxon>
        <taxon>Kitasatosporales</taxon>
        <taxon>Streptomycetaceae</taxon>
        <taxon>Streptomyces</taxon>
    </lineage>
</organism>
<keyword evidence="2" id="KW-1185">Reference proteome</keyword>
<dbReference type="RefSeq" id="WP_311680733.1">
    <property type="nucleotide sequence ID" value="NZ_JAVREU010000003.1"/>
</dbReference>
<dbReference type="EMBL" id="JAVREU010000003">
    <property type="protein sequence ID" value="MDT0387798.1"/>
    <property type="molecule type" value="Genomic_DNA"/>
</dbReference>
<proteinExistence type="predicted"/>
<evidence type="ECO:0000313" key="1">
    <source>
        <dbReference type="EMBL" id="MDT0387798.1"/>
    </source>
</evidence>
<evidence type="ECO:0008006" key="3">
    <source>
        <dbReference type="Google" id="ProtNLM"/>
    </source>
</evidence>
<dbReference type="Proteomes" id="UP001183586">
    <property type="component" value="Unassembled WGS sequence"/>
</dbReference>
<reference evidence="2" key="1">
    <citation type="submission" date="2023-07" db="EMBL/GenBank/DDBJ databases">
        <title>30 novel species of actinomycetes from the DSMZ collection.</title>
        <authorList>
            <person name="Nouioui I."/>
        </authorList>
    </citation>
    <scope>NUCLEOTIDE SEQUENCE [LARGE SCALE GENOMIC DNA]</scope>
    <source>
        <strain evidence="2">DSM 41921</strain>
    </source>
</reference>
<evidence type="ECO:0000313" key="2">
    <source>
        <dbReference type="Proteomes" id="UP001183586"/>
    </source>
</evidence>
<accession>A0ABU2P7M0</accession>
<sequence>MKVVVYPSDSFGCGSFRMIWPGQHLAAAGHDVEVVGAHDRRVRVVMDGHTVKDVLVDADVVVLQRVTHAYMAQAVGVMRAKGITVVVDVDDDLSSIHPSNPAWAVHRPGAGPHSWHNLALACRNASLVTVSTPALLDVYAKHGRGHVLPNYLPDMYYGLPREDSNVLGWPGSFHSHPNDPEVVGGAVARLVDEGAMFVMRGDSTGAGRAFGLKEDPPGGGVPIEEWPRAVAALGVGIAPLADTKFNAAKSWLKVLEMSAVGVPWVASPRAEYRRLHEMGAGVLADRPRTWHRELKRLHDSAALRHELSLAGRAVAEQLRLRDHAWRWAEAWQRAYEMQQATPRPQLAPA</sequence>
<protein>
    <recommendedName>
        <fullName evidence="3">Glycosyltransferase</fullName>
    </recommendedName>
</protein>
<comment type="caution">
    <text evidence="1">The sequence shown here is derived from an EMBL/GenBank/DDBJ whole genome shotgun (WGS) entry which is preliminary data.</text>
</comment>
<dbReference type="SUPFAM" id="SSF53756">
    <property type="entry name" value="UDP-Glycosyltransferase/glycogen phosphorylase"/>
    <property type="match status" value="1"/>
</dbReference>
<gene>
    <name evidence="1" type="ORF">RM641_10210</name>
</gene>
<name>A0ABU2P7M0_9ACTN</name>